<sequence length="128" mass="14296">MEDDVPGILFFTNAVNLGARQAQVWGVRQMGRKEKISYSIFLGRKAGAMVRLLAWYLGEPSSTLSPSIDVSLGPSSPSVQCRCQHCLLTEVLWNKPTEECELFRHYGDAAGYVLKLEIQPRRAHLSTT</sequence>
<evidence type="ECO:0000313" key="2">
    <source>
        <dbReference type="Proteomes" id="UP000827986"/>
    </source>
</evidence>
<reference evidence="1" key="1">
    <citation type="submission" date="2021-09" db="EMBL/GenBank/DDBJ databases">
        <title>The genome of Mauremys mutica provides insights into the evolution of semi-aquatic lifestyle.</title>
        <authorList>
            <person name="Gong S."/>
            <person name="Gao Y."/>
        </authorList>
    </citation>
    <scope>NUCLEOTIDE SEQUENCE</scope>
    <source>
        <strain evidence="1">MM-2020</strain>
        <tissue evidence="1">Muscle</tissue>
    </source>
</reference>
<dbReference type="Proteomes" id="UP000827986">
    <property type="component" value="Unassembled WGS sequence"/>
</dbReference>
<comment type="caution">
    <text evidence="1">The sequence shown here is derived from an EMBL/GenBank/DDBJ whole genome shotgun (WGS) entry which is preliminary data.</text>
</comment>
<dbReference type="EMBL" id="JAHDVG010000487">
    <property type="protein sequence ID" value="KAH1166640.1"/>
    <property type="molecule type" value="Genomic_DNA"/>
</dbReference>
<gene>
    <name evidence="1" type="ORF">KIL84_015812</name>
</gene>
<dbReference type="AlphaFoldDB" id="A0A9D3WT80"/>
<protein>
    <submittedName>
        <fullName evidence="1">Uncharacterized protein</fullName>
    </submittedName>
</protein>
<keyword evidence="2" id="KW-1185">Reference proteome</keyword>
<organism evidence="1 2">
    <name type="scientific">Mauremys mutica</name>
    <name type="common">yellowpond turtle</name>
    <dbReference type="NCBI Taxonomy" id="74926"/>
    <lineage>
        <taxon>Eukaryota</taxon>
        <taxon>Metazoa</taxon>
        <taxon>Chordata</taxon>
        <taxon>Craniata</taxon>
        <taxon>Vertebrata</taxon>
        <taxon>Euteleostomi</taxon>
        <taxon>Archelosauria</taxon>
        <taxon>Testudinata</taxon>
        <taxon>Testudines</taxon>
        <taxon>Cryptodira</taxon>
        <taxon>Durocryptodira</taxon>
        <taxon>Testudinoidea</taxon>
        <taxon>Geoemydidae</taxon>
        <taxon>Geoemydinae</taxon>
        <taxon>Mauremys</taxon>
    </lineage>
</organism>
<accession>A0A9D3WT80</accession>
<name>A0A9D3WT80_9SAUR</name>
<evidence type="ECO:0000313" key="1">
    <source>
        <dbReference type="EMBL" id="KAH1166640.1"/>
    </source>
</evidence>
<proteinExistence type="predicted"/>